<dbReference type="PRINTS" id="PR00853">
    <property type="entry name" value="XPGRADSUPER"/>
</dbReference>
<evidence type="ECO:0000313" key="10">
    <source>
        <dbReference type="Proteomes" id="UP000016088"/>
    </source>
</evidence>
<dbReference type="GeneID" id="25029519"/>
<accession>S9PZ85</accession>
<dbReference type="PANTHER" id="PTHR11081">
    <property type="entry name" value="FLAP ENDONUCLEASE FAMILY MEMBER"/>
    <property type="match status" value="1"/>
</dbReference>
<feature type="region of interest" description="Disordered" evidence="6">
    <location>
        <begin position="156"/>
        <end position="184"/>
    </location>
</feature>
<dbReference type="GO" id="GO:0046872">
    <property type="term" value="F:metal ion binding"/>
    <property type="evidence" value="ECO:0007669"/>
    <property type="project" value="UniProtKB-KW"/>
</dbReference>
<evidence type="ECO:0000256" key="4">
    <source>
        <dbReference type="ARBA" id="ARBA00022801"/>
    </source>
</evidence>
<sequence>MGVQGLLPMLRRVAPESIQSIAASSFSSLFPVVAIDGTLLLIRNFRSQYTALNYSFNHFKWAFKLARYCRRQKIMPIVVFDNPIPNEHKAEEHEKRKLLKENVIRDRNDISKRVSLQKTFESVLLSETKQFNVPDFDLDEVLYSLENLLEDVDLENTKLPTPVNPEDLESASKSPDVRVPSPNSIDKKLKQKKLEKVEELYNQLIGLLSDLGSFSDVNEYLKTLKPRSDFRDLKLCVLYLLGKLDLETLRSCRLKVQEELIKYERRLYSPTKQHFEELIELLKILNIPVTYAPIAVEAEAFASAIYKKNLATVVATQDTDTLALGAPMVSDFLDNSQLFYHFLTYVNPMRICDSLNISYRQFQIYCLMCGTDFSTRIPKIGPVRALELIQEHRDVSSILSHLSLSNKFNVPEDYEKQMKIALERFTELPNKNEFFQFITASQKSFLQMSDTYYLDLERQALKVFNLQPDFVEHNVLEYYHY</sequence>
<evidence type="ECO:0000259" key="7">
    <source>
        <dbReference type="SMART" id="SM00484"/>
    </source>
</evidence>
<dbReference type="OrthoDB" id="31113at2759"/>
<dbReference type="Proteomes" id="UP000016088">
    <property type="component" value="Unassembled WGS sequence"/>
</dbReference>
<dbReference type="SMART" id="SM00485">
    <property type="entry name" value="XPGN"/>
    <property type="match status" value="1"/>
</dbReference>
<proteinExistence type="predicted"/>
<evidence type="ECO:0000256" key="1">
    <source>
        <dbReference type="ARBA" id="ARBA00001946"/>
    </source>
</evidence>
<dbReference type="PANTHER" id="PTHR11081:SF69">
    <property type="entry name" value="XP-G FAMILY NUCLEASE"/>
    <property type="match status" value="1"/>
</dbReference>
<reference evidence="9 10" key="1">
    <citation type="journal article" date="2011" name="Science">
        <title>Comparative functional genomics of the fission yeasts.</title>
        <authorList>
            <person name="Rhind N."/>
            <person name="Chen Z."/>
            <person name="Yassour M."/>
            <person name="Thompson D.A."/>
            <person name="Haas B.J."/>
            <person name="Habib N."/>
            <person name="Wapinski I."/>
            <person name="Roy S."/>
            <person name="Lin M.F."/>
            <person name="Heiman D.I."/>
            <person name="Young S.K."/>
            <person name="Furuya K."/>
            <person name="Guo Y."/>
            <person name="Pidoux A."/>
            <person name="Chen H.M."/>
            <person name="Robbertse B."/>
            <person name="Goldberg J.M."/>
            <person name="Aoki K."/>
            <person name="Bayne E.H."/>
            <person name="Berlin A.M."/>
            <person name="Desjardins C.A."/>
            <person name="Dobbs E."/>
            <person name="Dukaj L."/>
            <person name="Fan L."/>
            <person name="FitzGerald M.G."/>
            <person name="French C."/>
            <person name="Gujja S."/>
            <person name="Hansen K."/>
            <person name="Keifenheim D."/>
            <person name="Levin J.Z."/>
            <person name="Mosher R.A."/>
            <person name="Mueller C.A."/>
            <person name="Pfiffner J."/>
            <person name="Priest M."/>
            <person name="Russ C."/>
            <person name="Smialowska A."/>
            <person name="Swoboda P."/>
            <person name="Sykes S.M."/>
            <person name="Vaughn M."/>
            <person name="Vengrova S."/>
            <person name="Yoder R."/>
            <person name="Zeng Q."/>
            <person name="Allshire R."/>
            <person name="Baulcombe D."/>
            <person name="Birren B.W."/>
            <person name="Brown W."/>
            <person name="Ekwall K."/>
            <person name="Kellis M."/>
            <person name="Leatherwood J."/>
            <person name="Levin H."/>
            <person name="Margalit H."/>
            <person name="Martienssen R."/>
            <person name="Nieduszynski C.A."/>
            <person name="Spatafora J.W."/>
            <person name="Friedman N."/>
            <person name="Dalgaard J.Z."/>
            <person name="Baumann P."/>
            <person name="Niki H."/>
            <person name="Regev A."/>
            <person name="Nusbaum C."/>
        </authorList>
    </citation>
    <scope>NUCLEOTIDE SEQUENCE [LARGE SCALE GENOMIC DNA]</scope>
    <source>
        <strain evidence="10">yFS286</strain>
    </source>
</reference>
<keyword evidence="10" id="KW-1185">Reference proteome</keyword>
<protein>
    <submittedName>
        <fullName evidence="9">XP-G family nuclease</fullName>
    </submittedName>
</protein>
<keyword evidence="4" id="KW-0378">Hydrolase</keyword>
<dbReference type="SMART" id="SM00279">
    <property type="entry name" value="HhH2"/>
    <property type="match status" value="1"/>
</dbReference>
<dbReference type="OMA" id="CLMCGTD"/>
<dbReference type="SUPFAM" id="SSF88723">
    <property type="entry name" value="PIN domain-like"/>
    <property type="match status" value="1"/>
</dbReference>
<name>S9PZ85_SCHOY</name>
<evidence type="ECO:0000256" key="6">
    <source>
        <dbReference type="SAM" id="MobiDB-lite"/>
    </source>
</evidence>
<dbReference type="InterPro" id="IPR036279">
    <property type="entry name" value="5-3_exonuclease_C_sf"/>
</dbReference>
<organism evidence="9 10">
    <name type="scientific">Schizosaccharomyces octosporus (strain yFS286)</name>
    <name type="common">Fission yeast</name>
    <name type="synonym">Octosporomyces octosporus</name>
    <dbReference type="NCBI Taxonomy" id="483514"/>
    <lineage>
        <taxon>Eukaryota</taxon>
        <taxon>Fungi</taxon>
        <taxon>Dikarya</taxon>
        <taxon>Ascomycota</taxon>
        <taxon>Taphrinomycotina</taxon>
        <taxon>Schizosaccharomycetes</taxon>
        <taxon>Schizosaccharomycetales</taxon>
        <taxon>Schizosaccharomycetaceae</taxon>
        <taxon>Schizosaccharomyces</taxon>
    </lineage>
</organism>
<dbReference type="SUPFAM" id="SSF47807">
    <property type="entry name" value="5' to 3' exonuclease, C-terminal subdomain"/>
    <property type="match status" value="1"/>
</dbReference>
<comment type="cofactor">
    <cofactor evidence="1">
        <name>Mg(2+)</name>
        <dbReference type="ChEBI" id="CHEBI:18420"/>
    </cofactor>
</comment>
<dbReference type="GO" id="GO:0017108">
    <property type="term" value="F:5'-flap endonuclease activity"/>
    <property type="evidence" value="ECO:0007669"/>
    <property type="project" value="TreeGrafter"/>
</dbReference>
<feature type="domain" description="XPG-I" evidence="7">
    <location>
        <begin position="283"/>
        <end position="357"/>
    </location>
</feature>
<dbReference type="InterPro" id="IPR008918">
    <property type="entry name" value="HhH2"/>
</dbReference>
<evidence type="ECO:0000256" key="3">
    <source>
        <dbReference type="ARBA" id="ARBA00022723"/>
    </source>
</evidence>
<feature type="domain" description="XPG N-terminal" evidence="8">
    <location>
        <begin position="1"/>
        <end position="103"/>
    </location>
</feature>
<dbReference type="AlphaFoldDB" id="S9PZ85"/>
<dbReference type="InterPro" id="IPR006084">
    <property type="entry name" value="XPG/Rad2"/>
</dbReference>
<dbReference type="Pfam" id="PF00867">
    <property type="entry name" value="XPG_I"/>
    <property type="match status" value="1"/>
</dbReference>
<dbReference type="GO" id="GO:0005634">
    <property type="term" value="C:nucleus"/>
    <property type="evidence" value="ECO:0007669"/>
    <property type="project" value="TreeGrafter"/>
</dbReference>
<evidence type="ECO:0000256" key="2">
    <source>
        <dbReference type="ARBA" id="ARBA00022722"/>
    </source>
</evidence>
<evidence type="ECO:0000313" key="9">
    <source>
        <dbReference type="EMBL" id="EPX72773.1"/>
    </source>
</evidence>
<dbReference type="VEuPathDB" id="FungiDB:SOCG_00535"/>
<dbReference type="Gene3D" id="1.10.150.20">
    <property type="entry name" value="5' to 3' exonuclease, C-terminal subdomain"/>
    <property type="match status" value="1"/>
</dbReference>
<dbReference type="GO" id="GO:0008409">
    <property type="term" value="F:5'-3' exonuclease activity"/>
    <property type="evidence" value="ECO:0007669"/>
    <property type="project" value="TreeGrafter"/>
</dbReference>
<dbReference type="GO" id="GO:0005737">
    <property type="term" value="C:cytoplasm"/>
    <property type="evidence" value="ECO:0007669"/>
    <property type="project" value="TreeGrafter"/>
</dbReference>
<keyword evidence="2" id="KW-0540">Nuclease</keyword>
<dbReference type="Pfam" id="PF00752">
    <property type="entry name" value="XPG_N"/>
    <property type="match status" value="1"/>
</dbReference>
<dbReference type="EMBL" id="KE503207">
    <property type="protein sequence ID" value="EPX72773.1"/>
    <property type="molecule type" value="Genomic_DNA"/>
</dbReference>
<dbReference type="Gene3D" id="3.40.50.1010">
    <property type="entry name" value="5'-nuclease"/>
    <property type="match status" value="2"/>
</dbReference>
<dbReference type="GO" id="GO:0003677">
    <property type="term" value="F:DNA binding"/>
    <property type="evidence" value="ECO:0007669"/>
    <property type="project" value="InterPro"/>
</dbReference>
<dbReference type="eggNOG" id="KOG2519">
    <property type="taxonomic scope" value="Eukaryota"/>
</dbReference>
<evidence type="ECO:0000256" key="5">
    <source>
        <dbReference type="ARBA" id="ARBA00022842"/>
    </source>
</evidence>
<dbReference type="HOGENOM" id="CLU_644291_0_0_1"/>
<dbReference type="InterPro" id="IPR006085">
    <property type="entry name" value="XPG_DNA_repair_N"/>
</dbReference>
<evidence type="ECO:0000259" key="8">
    <source>
        <dbReference type="SMART" id="SM00485"/>
    </source>
</evidence>
<keyword evidence="5" id="KW-0460">Magnesium</keyword>
<dbReference type="InterPro" id="IPR006086">
    <property type="entry name" value="XPG-I_dom"/>
</dbReference>
<dbReference type="SMART" id="SM00484">
    <property type="entry name" value="XPGI"/>
    <property type="match status" value="1"/>
</dbReference>
<dbReference type="RefSeq" id="XP_013018409.1">
    <property type="nucleotide sequence ID" value="XM_013162955.1"/>
</dbReference>
<dbReference type="GO" id="GO:0006281">
    <property type="term" value="P:DNA repair"/>
    <property type="evidence" value="ECO:0007669"/>
    <property type="project" value="UniProtKB-ARBA"/>
</dbReference>
<gene>
    <name evidence="9" type="ORF">SOCG_00535</name>
</gene>
<dbReference type="InterPro" id="IPR029060">
    <property type="entry name" value="PIN-like_dom_sf"/>
</dbReference>
<keyword evidence="3" id="KW-0479">Metal-binding</keyword>